<dbReference type="Proteomes" id="UP000461443">
    <property type="component" value="Unassembled WGS sequence"/>
</dbReference>
<comment type="caution">
    <text evidence="1">The sequence shown here is derived from an EMBL/GenBank/DDBJ whole genome shotgun (WGS) entry which is preliminary data.</text>
</comment>
<dbReference type="RefSeq" id="WP_162365774.1">
    <property type="nucleotide sequence ID" value="NZ_WUBS01000006.1"/>
</dbReference>
<evidence type="ECO:0000313" key="2">
    <source>
        <dbReference type="Proteomes" id="UP000461443"/>
    </source>
</evidence>
<dbReference type="EMBL" id="WUBS01000006">
    <property type="protein sequence ID" value="NDL63054.1"/>
    <property type="molecule type" value="Genomic_DNA"/>
</dbReference>
<organism evidence="1 2">
    <name type="scientific">Acerihabitans arboris</name>
    <dbReference type="NCBI Taxonomy" id="2691583"/>
    <lineage>
        <taxon>Bacteria</taxon>
        <taxon>Pseudomonadati</taxon>
        <taxon>Pseudomonadota</taxon>
        <taxon>Gammaproteobacteria</taxon>
        <taxon>Enterobacterales</taxon>
        <taxon>Pectobacteriaceae</taxon>
        <taxon>Acerihabitans</taxon>
    </lineage>
</organism>
<dbReference type="AlphaFoldDB" id="A0A845SJA9"/>
<evidence type="ECO:0000313" key="1">
    <source>
        <dbReference type="EMBL" id="NDL63054.1"/>
    </source>
</evidence>
<name>A0A845SJA9_9GAMM</name>
<accession>A0A845SJA9</accession>
<reference evidence="1 2" key="2">
    <citation type="submission" date="2020-02" db="EMBL/GenBank/DDBJ databases">
        <title>The new genus of Enterobacteriales.</title>
        <authorList>
            <person name="Kim I.S."/>
        </authorList>
    </citation>
    <scope>NUCLEOTIDE SEQUENCE [LARGE SCALE GENOMIC DNA]</scope>
    <source>
        <strain evidence="1 2">SAP-6</strain>
    </source>
</reference>
<keyword evidence="2" id="KW-1185">Reference proteome</keyword>
<sequence length="75" mass="8272">MLQIENILIMGTQQNIITAYKVSSKKNCFAPKSSKPAEAGLHESACHHEVNYTKAVTTATQKAMHINTMLGNVKR</sequence>
<gene>
    <name evidence="1" type="ORF">GRH90_09865</name>
</gene>
<proteinExistence type="predicted"/>
<reference evidence="1 2" key="1">
    <citation type="submission" date="2019-12" db="EMBL/GenBank/DDBJ databases">
        <authorList>
            <person name="Lee S.D."/>
        </authorList>
    </citation>
    <scope>NUCLEOTIDE SEQUENCE [LARGE SCALE GENOMIC DNA]</scope>
    <source>
        <strain evidence="1 2">SAP-6</strain>
    </source>
</reference>
<protein>
    <submittedName>
        <fullName evidence="1">Uncharacterized protein</fullName>
    </submittedName>
</protein>